<dbReference type="PROSITE" id="PS01124">
    <property type="entry name" value="HTH_ARAC_FAMILY_2"/>
    <property type="match status" value="1"/>
</dbReference>
<feature type="domain" description="HTH araC/xylS-type" evidence="4">
    <location>
        <begin position="228"/>
        <end position="326"/>
    </location>
</feature>
<name>A0A494VX64_9SPHI</name>
<keyword evidence="1" id="KW-0805">Transcription regulation</keyword>
<evidence type="ECO:0000256" key="3">
    <source>
        <dbReference type="SAM" id="SignalP"/>
    </source>
</evidence>
<dbReference type="InterPro" id="IPR052158">
    <property type="entry name" value="INH-QAR"/>
</dbReference>
<dbReference type="Pfam" id="PF12833">
    <property type="entry name" value="HTH_18"/>
    <property type="match status" value="1"/>
</dbReference>
<dbReference type="RefSeq" id="WP_119409445.1">
    <property type="nucleotide sequence ID" value="NZ_CP032869.1"/>
</dbReference>
<evidence type="ECO:0000313" key="5">
    <source>
        <dbReference type="EMBL" id="AYL95835.1"/>
    </source>
</evidence>
<dbReference type="Pfam" id="PF01965">
    <property type="entry name" value="DJ-1_PfpI"/>
    <property type="match status" value="1"/>
</dbReference>
<accession>A0A494VX64</accession>
<evidence type="ECO:0000259" key="4">
    <source>
        <dbReference type="PROSITE" id="PS01124"/>
    </source>
</evidence>
<dbReference type="Proteomes" id="UP000270046">
    <property type="component" value="Chromosome"/>
</dbReference>
<keyword evidence="6" id="KW-1185">Reference proteome</keyword>
<keyword evidence="2" id="KW-0804">Transcription</keyword>
<dbReference type="InterPro" id="IPR002818">
    <property type="entry name" value="DJ-1/PfpI"/>
</dbReference>
<organism evidence="5 6">
    <name type="scientific">Mucilaginibacter celer</name>
    <dbReference type="NCBI Taxonomy" id="2305508"/>
    <lineage>
        <taxon>Bacteria</taxon>
        <taxon>Pseudomonadati</taxon>
        <taxon>Bacteroidota</taxon>
        <taxon>Sphingobacteriia</taxon>
        <taxon>Sphingobacteriales</taxon>
        <taxon>Sphingobacteriaceae</taxon>
        <taxon>Mucilaginibacter</taxon>
    </lineage>
</organism>
<reference evidence="5 6" key="1">
    <citation type="submission" date="2018-10" db="EMBL/GenBank/DDBJ databases">
        <title>Genome sequencing of Mucilaginibacter sp. HYN0043.</title>
        <authorList>
            <person name="Kim M."/>
            <person name="Yi H."/>
        </authorList>
    </citation>
    <scope>NUCLEOTIDE SEQUENCE [LARGE SCALE GENOMIC DNA]</scope>
    <source>
        <strain evidence="5 6">HYN0043</strain>
    </source>
</reference>
<dbReference type="Gene3D" id="3.40.50.880">
    <property type="match status" value="1"/>
</dbReference>
<evidence type="ECO:0000256" key="1">
    <source>
        <dbReference type="ARBA" id="ARBA00023015"/>
    </source>
</evidence>
<dbReference type="EMBL" id="CP032869">
    <property type="protein sequence ID" value="AYL95835.1"/>
    <property type="molecule type" value="Genomic_DNA"/>
</dbReference>
<feature type="signal peptide" evidence="3">
    <location>
        <begin position="1"/>
        <end position="24"/>
    </location>
</feature>
<dbReference type="SMART" id="SM00342">
    <property type="entry name" value="HTH_ARAC"/>
    <property type="match status" value="1"/>
</dbReference>
<dbReference type="GO" id="GO:0003700">
    <property type="term" value="F:DNA-binding transcription factor activity"/>
    <property type="evidence" value="ECO:0007669"/>
    <property type="project" value="InterPro"/>
</dbReference>
<dbReference type="InterPro" id="IPR018060">
    <property type="entry name" value="HTH_AraC"/>
</dbReference>
<gene>
    <name evidence="5" type="ORF">HYN43_011285</name>
</gene>
<dbReference type="GO" id="GO:0043565">
    <property type="term" value="F:sequence-specific DNA binding"/>
    <property type="evidence" value="ECO:0007669"/>
    <property type="project" value="InterPro"/>
</dbReference>
<dbReference type="PANTHER" id="PTHR43130">
    <property type="entry name" value="ARAC-FAMILY TRANSCRIPTIONAL REGULATOR"/>
    <property type="match status" value="1"/>
</dbReference>
<evidence type="ECO:0000256" key="2">
    <source>
        <dbReference type="ARBA" id="ARBA00023163"/>
    </source>
</evidence>
<dbReference type="SUPFAM" id="SSF52317">
    <property type="entry name" value="Class I glutamine amidotransferase-like"/>
    <property type="match status" value="1"/>
</dbReference>
<dbReference type="InterPro" id="IPR029062">
    <property type="entry name" value="Class_I_gatase-like"/>
</dbReference>
<sequence length="342" mass="38057">MNGNPQKKKIVIVVMSGNMLLNFAGPSDVFANANASLVDMGMPEGYEVLIATATKDRKVRGRTGVEIQCPCCVMEVAQPIDTLIIAGNDRSAEGGIRLAEFHHWLSKIDPKKTRRIASVCGGAFALAKAGLLNGKKATTHWERSENLEKEYPGVQVEAHQFFVRDGNIYTSAGVSSGIDLSLAMVEEDYGRDIAIRVARKLVFYLSRPGFQSQFGNLIPPYEAENIAGKLQGWLKQHLHEPLDVTRIADYLSMSTRNFTRVFHKQTGISPAKFIEKLRVEAARKLLEDTDVPLERIAEQCGLINLVGMRRTFLRHLNVTPSDYRRTFRTALKDAGITELLIN</sequence>
<dbReference type="CDD" id="cd03137">
    <property type="entry name" value="GATase1_AraC_1"/>
    <property type="match status" value="1"/>
</dbReference>
<dbReference type="KEGG" id="muh:HYN43_011285"/>
<evidence type="ECO:0000313" key="6">
    <source>
        <dbReference type="Proteomes" id="UP000270046"/>
    </source>
</evidence>
<protein>
    <submittedName>
        <fullName evidence="5">Helix-turn-helix domain-containing protein</fullName>
    </submittedName>
</protein>
<dbReference type="OrthoDB" id="9803764at2"/>
<dbReference type="PANTHER" id="PTHR43130:SF3">
    <property type="entry name" value="HTH-TYPE TRANSCRIPTIONAL REGULATOR RV1931C"/>
    <property type="match status" value="1"/>
</dbReference>
<keyword evidence="3" id="KW-0732">Signal</keyword>
<dbReference type="InterPro" id="IPR009057">
    <property type="entry name" value="Homeodomain-like_sf"/>
</dbReference>
<proteinExistence type="predicted"/>
<dbReference type="Gene3D" id="1.10.10.60">
    <property type="entry name" value="Homeodomain-like"/>
    <property type="match status" value="1"/>
</dbReference>
<dbReference type="SUPFAM" id="SSF46689">
    <property type="entry name" value="Homeodomain-like"/>
    <property type="match status" value="2"/>
</dbReference>
<dbReference type="AlphaFoldDB" id="A0A494VX64"/>
<feature type="chain" id="PRO_5019796841" evidence="3">
    <location>
        <begin position="25"/>
        <end position="342"/>
    </location>
</feature>